<reference evidence="3 4" key="2">
    <citation type="journal article" date="2009" name="Proc. Natl. Acad. Sci. U.S.A.">
        <title>On the chimeric nature, thermophilic origin, and phylogenetic placement of the Thermotogales.</title>
        <authorList>
            <person name="Zhaxybayeva O."/>
            <person name="Swithers K.S."/>
            <person name="Lapierre P."/>
            <person name="Fournier G.P."/>
            <person name="Bickhart D.M."/>
            <person name="DeBoy R.T."/>
            <person name="Nelson K.E."/>
            <person name="Nesbo C.L."/>
            <person name="Doolittle W.F."/>
            <person name="Gogarten J.P."/>
            <person name="Noll K.M."/>
        </authorList>
    </citation>
    <scope>NUCLEOTIDE SEQUENCE [LARGE SCALE GENOMIC DNA]</scope>
    <source>
        <strain evidence="4">ATCC BAA-301 / DSM 14385 / NBRC 107922 / TMO</strain>
    </source>
</reference>
<protein>
    <submittedName>
        <fullName evidence="3">Cupin 2 conserved barrel domain protein</fullName>
    </submittedName>
</protein>
<reference evidence="3 4" key="1">
    <citation type="submission" date="2007-08" db="EMBL/GenBank/DDBJ databases">
        <title>Complete sequence of Thermotoga lettingae TMO.</title>
        <authorList>
            <consortium name="US DOE Joint Genome Institute"/>
            <person name="Copeland A."/>
            <person name="Lucas S."/>
            <person name="Lapidus A."/>
            <person name="Barry K."/>
            <person name="Glavina del Rio T."/>
            <person name="Dalin E."/>
            <person name="Tice H."/>
            <person name="Pitluck S."/>
            <person name="Foster B."/>
            <person name="Bruce D."/>
            <person name="Schmutz J."/>
            <person name="Larimer F."/>
            <person name="Land M."/>
            <person name="Hauser L."/>
            <person name="Kyrpides N."/>
            <person name="Mikhailova N."/>
            <person name="Nelson K."/>
            <person name="Gogarten J.P."/>
            <person name="Noll K."/>
            <person name="Richardson P."/>
        </authorList>
    </citation>
    <scope>NUCLEOTIDE SEQUENCE [LARGE SCALE GENOMIC DNA]</scope>
    <source>
        <strain evidence="4">ATCC BAA-301 / DSM 14385 / NBRC 107922 / TMO</strain>
    </source>
</reference>
<evidence type="ECO:0000313" key="3">
    <source>
        <dbReference type="EMBL" id="ABV34292.1"/>
    </source>
</evidence>
<gene>
    <name evidence="3" type="ordered locus">Tlet_1738</name>
</gene>
<evidence type="ECO:0000313" key="4">
    <source>
        <dbReference type="Proteomes" id="UP000002016"/>
    </source>
</evidence>
<dbReference type="Gene3D" id="2.60.120.10">
    <property type="entry name" value="Jelly Rolls"/>
    <property type="match status" value="1"/>
</dbReference>
<dbReference type="RefSeq" id="WP_012003768.1">
    <property type="nucleotide sequence ID" value="NC_009828.1"/>
</dbReference>
<dbReference type="CDD" id="cd02221">
    <property type="entry name" value="cupin_TM1287-like"/>
    <property type="match status" value="1"/>
</dbReference>
<dbReference type="PANTHER" id="PTHR35848">
    <property type="entry name" value="OXALATE-BINDING PROTEIN"/>
    <property type="match status" value="1"/>
</dbReference>
<dbReference type="InterPro" id="IPR013096">
    <property type="entry name" value="Cupin_2"/>
</dbReference>
<organism evidence="3 4">
    <name type="scientific">Pseudothermotoga lettingae (strain ATCC BAA-301 / DSM 14385 / NBRC 107922 / TMO)</name>
    <name type="common">Thermotoga lettingae</name>
    <dbReference type="NCBI Taxonomy" id="416591"/>
    <lineage>
        <taxon>Bacteria</taxon>
        <taxon>Thermotogati</taxon>
        <taxon>Thermotogota</taxon>
        <taxon>Thermotogae</taxon>
        <taxon>Thermotogales</taxon>
        <taxon>Thermotogaceae</taxon>
        <taxon>Pseudothermotoga</taxon>
    </lineage>
</organism>
<name>A8F808_PSELT</name>
<dbReference type="Proteomes" id="UP000002016">
    <property type="component" value="Chromosome"/>
</dbReference>
<dbReference type="InterPro" id="IPR014710">
    <property type="entry name" value="RmlC-like_jellyroll"/>
</dbReference>
<evidence type="ECO:0000256" key="1">
    <source>
        <dbReference type="ARBA" id="ARBA00022723"/>
    </source>
</evidence>
<accession>A8F808</accession>
<dbReference type="PANTHER" id="PTHR35848:SF6">
    <property type="entry name" value="CUPIN TYPE-2 DOMAIN-CONTAINING PROTEIN"/>
    <property type="match status" value="1"/>
</dbReference>
<dbReference type="InterPro" id="IPR011051">
    <property type="entry name" value="RmlC_Cupin_sf"/>
</dbReference>
<dbReference type="KEGG" id="tle:Tlet_1738"/>
<dbReference type="Pfam" id="PF07883">
    <property type="entry name" value="Cupin_2"/>
    <property type="match status" value="1"/>
</dbReference>
<dbReference type="STRING" id="416591.Tlet_1738"/>
<dbReference type="GO" id="GO:0046872">
    <property type="term" value="F:metal ion binding"/>
    <property type="evidence" value="ECO:0007669"/>
    <property type="project" value="UniProtKB-KW"/>
</dbReference>
<proteinExistence type="predicted"/>
<dbReference type="AlphaFoldDB" id="A8F808"/>
<dbReference type="InterPro" id="IPR051610">
    <property type="entry name" value="GPI/OXD"/>
</dbReference>
<sequence>MVIKPESMRSEKIENMRGGKGEVEILHLLDKELMLGKARLFAKLSVRPGSSVGFHRHDNEFEIFYILSGEGIFNDNNVSKPVRAGDICFTNSGESHSIENVSQKDLEFLAVIVLL</sequence>
<dbReference type="OrthoDB" id="9797047at2"/>
<dbReference type="HOGENOM" id="CLU_116722_3_1_0"/>
<keyword evidence="1" id="KW-0479">Metal-binding</keyword>
<dbReference type="eggNOG" id="COG0662">
    <property type="taxonomic scope" value="Bacteria"/>
</dbReference>
<evidence type="ECO:0000259" key="2">
    <source>
        <dbReference type="Pfam" id="PF07883"/>
    </source>
</evidence>
<dbReference type="SUPFAM" id="SSF51182">
    <property type="entry name" value="RmlC-like cupins"/>
    <property type="match status" value="1"/>
</dbReference>
<keyword evidence="4" id="KW-1185">Reference proteome</keyword>
<feature type="domain" description="Cupin type-2" evidence="2">
    <location>
        <begin position="45"/>
        <end position="111"/>
    </location>
</feature>
<dbReference type="EMBL" id="CP000812">
    <property type="protein sequence ID" value="ABV34292.1"/>
    <property type="molecule type" value="Genomic_DNA"/>
</dbReference>